<evidence type="ECO:0000313" key="1">
    <source>
        <dbReference type="EMBL" id="KAA8884232.1"/>
    </source>
</evidence>
<dbReference type="RefSeq" id="WP_150406211.1">
    <property type="nucleotide sequence ID" value="NZ_VXLC01000021.1"/>
</dbReference>
<reference evidence="1 2" key="1">
    <citation type="submission" date="2019-09" db="EMBL/GenBank/DDBJ databases">
        <authorList>
            <person name="Wang X."/>
        </authorList>
    </citation>
    <scope>NUCLEOTIDE SEQUENCE [LARGE SCALE GENOMIC DNA]</scope>
    <source>
        <strain evidence="1 2">CICC 11023</strain>
    </source>
</reference>
<dbReference type="Proteomes" id="UP000323876">
    <property type="component" value="Unassembled WGS sequence"/>
</dbReference>
<organism evidence="1 2">
    <name type="scientific">Nocardia colli</name>
    <dbReference type="NCBI Taxonomy" id="2545717"/>
    <lineage>
        <taxon>Bacteria</taxon>
        <taxon>Bacillati</taxon>
        <taxon>Actinomycetota</taxon>
        <taxon>Actinomycetes</taxon>
        <taxon>Mycobacteriales</taxon>
        <taxon>Nocardiaceae</taxon>
        <taxon>Nocardia</taxon>
    </lineage>
</organism>
<sequence length="157" mass="16785">MHNDDGRLPMTRHNMSGKLLRLGARGVLACVAATIALGPVQATIANAAPGSPKDLIIKSQSNKRQYLLTGLTVHEATDAAEACKTWGGKLAEWDTVPEKARDKLLNALKVNAETTFIAPHADEAARIMSVDSEGNMTFDNLAEHEEGARALCEKPLG</sequence>
<gene>
    <name evidence="1" type="ORF">F3087_33955</name>
</gene>
<dbReference type="AlphaFoldDB" id="A0A5N0E471"/>
<accession>A0A5N0E471</accession>
<dbReference type="EMBL" id="VXLC01000021">
    <property type="protein sequence ID" value="KAA8884232.1"/>
    <property type="molecule type" value="Genomic_DNA"/>
</dbReference>
<proteinExistence type="predicted"/>
<protein>
    <submittedName>
        <fullName evidence="1">Uncharacterized protein</fullName>
    </submittedName>
</protein>
<keyword evidence="2" id="KW-1185">Reference proteome</keyword>
<evidence type="ECO:0000313" key="2">
    <source>
        <dbReference type="Proteomes" id="UP000323876"/>
    </source>
</evidence>
<comment type="caution">
    <text evidence="1">The sequence shown here is derived from an EMBL/GenBank/DDBJ whole genome shotgun (WGS) entry which is preliminary data.</text>
</comment>
<name>A0A5N0E471_9NOCA</name>